<keyword evidence="1 2" id="KW-0238">DNA-binding</keyword>
<dbReference type="PANTHER" id="PTHR30055">
    <property type="entry name" value="HTH-TYPE TRANSCRIPTIONAL REGULATOR RUTR"/>
    <property type="match status" value="1"/>
</dbReference>
<dbReference type="PROSITE" id="PS50977">
    <property type="entry name" value="HTH_TETR_2"/>
    <property type="match status" value="1"/>
</dbReference>
<evidence type="ECO:0000256" key="3">
    <source>
        <dbReference type="SAM" id="MobiDB-lite"/>
    </source>
</evidence>
<feature type="DNA-binding region" description="H-T-H motif" evidence="2">
    <location>
        <begin position="37"/>
        <end position="56"/>
    </location>
</feature>
<keyword evidence="6" id="KW-1185">Reference proteome</keyword>
<dbReference type="InterPro" id="IPR001647">
    <property type="entry name" value="HTH_TetR"/>
</dbReference>
<evidence type="ECO:0000313" key="6">
    <source>
        <dbReference type="Proteomes" id="UP001601627"/>
    </source>
</evidence>
<dbReference type="PRINTS" id="PR00455">
    <property type="entry name" value="HTHTETR"/>
</dbReference>
<dbReference type="Gene3D" id="1.10.357.10">
    <property type="entry name" value="Tetracycline Repressor, domain 2"/>
    <property type="match status" value="1"/>
</dbReference>
<proteinExistence type="predicted"/>
<dbReference type="InterPro" id="IPR036271">
    <property type="entry name" value="Tet_transcr_reg_TetR-rel_C_sf"/>
</dbReference>
<dbReference type="Pfam" id="PF17920">
    <property type="entry name" value="TetR_C_16"/>
    <property type="match status" value="1"/>
</dbReference>
<evidence type="ECO:0000256" key="2">
    <source>
        <dbReference type="PROSITE-ProRule" id="PRU00335"/>
    </source>
</evidence>
<dbReference type="RefSeq" id="WP_388232361.1">
    <property type="nucleotide sequence ID" value="NZ_JBHVZQ010000001.1"/>
</dbReference>
<dbReference type="Proteomes" id="UP001601627">
    <property type="component" value="Unassembled WGS sequence"/>
</dbReference>
<evidence type="ECO:0000256" key="1">
    <source>
        <dbReference type="ARBA" id="ARBA00023125"/>
    </source>
</evidence>
<name>A0ABW6PYR7_9ACTN</name>
<evidence type="ECO:0000313" key="5">
    <source>
        <dbReference type="EMBL" id="MFF1272077.1"/>
    </source>
</evidence>
<reference evidence="5 6" key="1">
    <citation type="submission" date="2024-09" db="EMBL/GenBank/DDBJ databases">
        <title>The Natural Products Discovery Center: Release of the First 8490 Sequenced Strains for Exploring Actinobacteria Biosynthetic Diversity.</title>
        <authorList>
            <person name="Kalkreuter E."/>
            <person name="Kautsar S.A."/>
            <person name="Yang D."/>
            <person name="Bader C.D."/>
            <person name="Teijaro C.N."/>
            <person name="Fluegel L."/>
            <person name="Davis C.M."/>
            <person name="Simpson J.R."/>
            <person name="Lauterbach L."/>
            <person name="Steele A.D."/>
            <person name="Gui C."/>
            <person name="Meng S."/>
            <person name="Li G."/>
            <person name="Viehrig K."/>
            <person name="Ye F."/>
            <person name="Su P."/>
            <person name="Kiefer A.F."/>
            <person name="Nichols A."/>
            <person name="Cepeda A.J."/>
            <person name="Yan W."/>
            <person name="Fan B."/>
            <person name="Jiang Y."/>
            <person name="Adhikari A."/>
            <person name="Zheng C.-J."/>
            <person name="Schuster L."/>
            <person name="Cowan T.M."/>
            <person name="Smanski M.J."/>
            <person name="Chevrette M.G."/>
            <person name="De Carvalho L.P.S."/>
            <person name="Shen B."/>
        </authorList>
    </citation>
    <scope>NUCLEOTIDE SEQUENCE [LARGE SCALE GENOMIC DNA]</scope>
    <source>
        <strain evidence="5 6">NPDC058328</strain>
    </source>
</reference>
<dbReference type="Gene3D" id="1.10.10.60">
    <property type="entry name" value="Homeodomain-like"/>
    <property type="match status" value="1"/>
</dbReference>
<comment type="caution">
    <text evidence="5">The sequence shown here is derived from an EMBL/GenBank/DDBJ whole genome shotgun (WGS) entry which is preliminary data.</text>
</comment>
<sequence length="212" mass="22707">MMNSRSRGRRAGKPETRAQILDVARRRFLEDGYQAVTLRAVAAEAGVDVALVSYYFGSKKGLFGAALALAVNPAETLARTAEGDPVTFPQRALRDLLALWEDPNSGAPLRALVAGAAQDPAVTGLVKEMLERELIDKIAGRIGGADARRRAGVFCAHIAGLVVTRYILRLEPFASMPSDELIRTYTPSLRLALGETSRRPAPGGGPRSGPTR</sequence>
<dbReference type="InterPro" id="IPR050109">
    <property type="entry name" value="HTH-type_TetR-like_transc_reg"/>
</dbReference>
<dbReference type="Pfam" id="PF00440">
    <property type="entry name" value="TetR_N"/>
    <property type="match status" value="1"/>
</dbReference>
<dbReference type="PANTHER" id="PTHR30055:SF235">
    <property type="entry name" value="TRANSCRIPTIONAL REGULATORY PROTEIN"/>
    <property type="match status" value="1"/>
</dbReference>
<dbReference type="InterPro" id="IPR041678">
    <property type="entry name" value="TetR_C_16"/>
</dbReference>
<feature type="compositionally biased region" description="Gly residues" evidence="3">
    <location>
        <begin position="202"/>
        <end position="212"/>
    </location>
</feature>
<feature type="region of interest" description="Disordered" evidence="3">
    <location>
        <begin position="193"/>
        <end position="212"/>
    </location>
</feature>
<accession>A0ABW6PYR7</accession>
<organism evidence="5 6">
    <name type="scientific">Streptomyces marokkonensis</name>
    <dbReference type="NCBI Taxonomy" id="324855"/>
    <lineage>
        <taxon>Bacteria</taxon>
        <taxon>Bacillati</taxon>
        <taxon>Actinomycetota</taxon>
        <taxon>Actinomycetes</taxon>
        <taxon>Kitasatosporales</taxon>
        <taxon>Streptomycetaceae</taxon>
        <taxon>Streptomyces</taxon>
    </lineage>
</organism>
<dbReference type="SUPFAM" id="SSF48498">
    <property type="entry name" value="Tetracyclin repressor-like, C-terminal domain"/>
    <property type="match status" value="1"/>
</dbReference>
<gene>
    <name evidence="5" type="ORF">ACFVZC_01395</name>
</gene>
<dbReference type="EMBL" id="JBHVZQ010000001">
    <property type="protein sequence ID" value="MFF1272077.1"/>
    <property type="molecule type" value="Genomic_DNA"/>
</dbReference>
<evidence type="ECO:0000259" key="4">
    <source>
        <dbReference type="PROSITE" id="PS50977"/>
    </source>
</evidence>
<feature type="domain" description="HTH tetR-type" evidence="4">
    <location>
        <begin position="14"/>
        <end position="74"/>
    </location>
</feature>
<dbReference type="InterPro" id="IPR009057">
    <property type="entry name" value="Homeodomain-like_sf"/>
</dbReference>
<dbReference type="SUPFAM" id="SSF46689">
    <property type="entry name" value="Homeodomain-like"/>
    <property type="match status" value="1"/>
</dbReference>
<protein>
    <submittedName>
        <fullName evidence="5">TetR family transcriptional regulator</fullName>
    </submittedName>
</protein>